<name>D7T315_VITVI</name>
<evidence type="ECO:0000313" key="1">
    <source>
        <dbReference type="EMBL" id="CBI24896.3"/>
    </source>
</evidence>
<dbReference type="AlphaFoldDB" id="D7T315"/>
<dbReference type="PaxDb" id="29760-VIT_13s0064g00820.t01"/>
<proteinExistence type="predicted"/>
<organism evidence="1 2">
    <name type="scientific">Vitis vinifera</name>
    <name type="common">Grape</name>
    <dbReference type="NCBI Taxonomy" id="29760"/>
    <lineage>
        <taxon>Eukaryota</taxon>
        <taxon>Viridiplantae</taxon>
        <taxon>Streptophyta</taxon>
        <taxon>Embryophyta</taxon>
        <taxon>Tracheophyta</taxon>
        <taxon>Spermatophyta</taxon>
        <taxon>Magnoliopsida</taxon>
        <taxon>eudicotyledons</taxon>
        <taxon>Gunneridae</taxon>
        <taxon>Pentapetalae</taxon>
        <taxon>rosids</taxon>
        <taxon>Vitales</taxon>
        <taxon>Vitaceae</taxon>
        <taxon>Viteae</taxon>
        <taxon>Vitis</taxon>
    </lineage>
</organism>
<sequence length="30" mass="3675">MGIQKHLKNSLTFQVRYVPKDHLKDHQKRE</sequence>
<reference evidence="2" key="1">
    <citation type="journal article" date="2007" name="Nature">
        <title>The grapevine genome sequence suggests ancestral hexaploidization in major angiosperm phyla.</title>
        <authorList>
            <consortium name="The French-Italian Public Consortium for Grapevine Genome Characterization."/>
            <person name="Jaillon O."/>
            <person name="Aury J.-M."/>
            <person name="Noel B."/>
            <person name="Policriti A."/>
            <person name="Clepet C."/>
            <person name="Casagrande A."/>
            <person name="Choisne N."/>
            <person name="Aubourg S."/>
            <person name="Vitulo N."/>
            <person name="Jubin C."/>
            <person name="Vezzi A."/>
            <person name="Legeai F."/>
            <person name="Hugueney P."/>
            <person name="Dasilva C."/>
            <person name="Horner D."/>
            <person name="Mica E."/>
            <person name="Jublot D."/>
            <person name="Poulain J."/>
            <person name="Bruyere C."/>
            <person name="Billault A."/>
            <person name="Segurens B."/>
            <person name="Gouyvenoux M."/>
            <person name="Ugarte E."/>
            <person name="Cattonaro F."/>
            <person name="Anthouard V."/>
            <person name="Vico V."/>
            <person name="Del Fabbro C."/>
            <person name="Alaux M."/>
            <person name="Di Gaspero G."/>
            <person name="Dumas V."/>
            <person name="Felice N."/>
            <person name="Paillard S."/>
            <person name="Juman I."/>
            <person name="Moroldo M."/>
            <person name="Scalabrin S."/>
            <person name="Canaguier A."/>
            <person name="Le Clainche I."/>
            <person name="Malacrida G."/>
            <person name="Durand E."/>
            <person name="Pesole G."/>
            <person name="Laucou V."/>
            <person name="Chatelet P."/>
            <person name="Merdinoglu D."/>
            <person name="Delledonne M."/>
            <person name="Pezzotti M."/>
            <person name="Lecharny A."/>
            <person name="Scarpelli C."/>
            <person name="Artiguenave F."/>
            <person name="Pe M.E."/>
            <person name="Valle G."/>
            <person name="Morgante M."/>
            <person name="Caboche M."/>
            <person name="Adam-Blondon A.-F."/>
            <person name="Weissenbach J."/>
            <person name="Quetier F."/>
            <person name="Wincker P."/>
        </authorList>
    </citation>
    <scope>NUCLEOTIDE SEQUENCE [LARGE SCALE GENOMIC DNA]</scope>
    <source>
        <strain evidence="2">cv. Pinot noir / PN40024</strain>
    </source>
</reference>
<protein>
    <submittedName>
        <fullName evidence="1">Uncharacterized protein</fullName>
    </submittedName>
</protein>
<dbReference type="Proteomes" id="UP000009183">
    <property type="component" value="Chromosome 13"/>
</dbReference>
<dbReference type="EMBL" id="FN595509">
    <property type="protein sequence ID" value="CBI24896.3"/>
    <property type="molecule type" value="Genomic_DNA"/>
</dbReference>
<keyword evidence="2" id="KW-1185">Reference proteome</keyword>
<gene>
    <name evidence="1" type="ordered locus">VIT_13s0064g00820</name>
</gene>
<evidence type="ECO:0000313" key="2">
    <source>
        <dbReference type="Proteomes" id="UP000009183"/>
    </source>
</evidence>
<dbReference type="InParanoid" id="D7T315"/>
<accession>D7T315</accession>
<dbReference type="HOGENOM" id="CLU_3407132_0_0_1"/>